<evidence type="ECO:0000313" key="6">
    <source>
        <dbReference type="EMBL" id="BCJ70082.1"/>
    </source>
</evidence>
<evidence type="ECO:0000256" key="1">
    <source>
        <dbReference type="ARBA" id="ARBA00010688"/>
    </source>
</evidence>
<name>A0A810N8Y1_9ACTN</name>
<dbReference type="Gene3D" id="3.40.1190.20">
    <property type="match status" value="1"/>
</dbReference>
<evidence type="ECO:0000256" key="4">
    <source>
        <dbReference type="RuleBase" id="RU003704"/>
    </source>
</evidence>
<dbReference type="SUPFAM" id="SSF53613">
    <property type="entry name" value="Ribokinase-like"/>
    <property type="match status" value="1"/>
</dbReference>
<dbReference type="AlphaFoldDB" id="A0A810N8Y1"/>
<dbReference type="Pfam" id="PF00294">
    <property type="entry name" value="PfkB"/>
    <property type="match status" value="1"/>
</dbReference>
<dbReference type="PANTHER" id="PTHR10584">
    <property type="entry name" value="SUGAR KINASE"/>
    <property type="match status" value="1"/>
</dbReference>
<dbReference type="PRINTS" id="PR00990">
    <property type="entry name" value="RIBOKINASE"/>
</dbReference>
<accession>A0A810N8Y1</accession>
<dbReference type="InterPro" id="IPR029056">
    <property type="entry name" value="Ribokinase-like"/>
</dbReference>
<dbReference type="InterPro" id="IPR011611">
    <property type="entry name" value="PfkB_dom"/>
</dbReference>
<keyword evidence="2 4" id="KW-0808">Transferase</keyword>
<evidence type="ECO:0000259" key="5">
    <source>
        <dbReference type="Pfam" id="PF00294"/>
    </source>
</evidence>
<dbReference type="EMBL" id="AP023359">
    <property type="protein sequence ID" value="BCJ70082.1"/>
    <property type="molecule type" value="Genomic_DNA"/>
</dbReference>
<reference evidence="6" key="1">
    <citation type="submission" date="2020-08" db="EMBL/GenBank/DDBJ databases">
        <title>Whole genome shotgun sequence of Polymorphospora rubra NBRC 101157.</title>
        <authorList>
            <person name="Komaki H."/>
            <person name="Tamura T."/>
        </authorList>
    </citation>
    <scope>NUCLEOTIDE SEQUENCE</scope>
    <source>
        <strain evidence="6">NBRC 101157</strain>
    </source>
</reference>
<dbReference type="InterPro" id="IPR002139">
    <property type="entry name" value="Ribo/fructo_kinase"/>
</dbReference>
<organism evidence="6 7">
    <name type="scientific">Polymorphospora rubra</name>
    <dbReference type="NCBI Taxonomy" id="338584"/>
    <lineage>
        <taxon>Bacteria</taxon>
        <taxon>Bacillati</taxon>
        <taxon>Actinomycetota</taxon>
        <taxon>Actinomycetes</taxon>
        <taxon>Micromonosporales</taxon>
        <taxon>Micromonosporaceae</taxon>
        <taxon>Polymorphospora</taxon>
    </lineage>
</organism>
<proteinExistence type="inferred from homology"/>
<dbReference type="GO" id="GO:0006796">
    <property type="term" value="P:phosphate-containing compound metabolic process"/>
    <property type="evidence" value="ECO:0007669"/>
    <property type="project" value="UniProtKB-ARBA"/>
</dbReference>
<feature type="domain" description="Carbohydrate kinase PfkB" evidence="5">
    <location>
        <begin position="4"/>
        <end position="299"/>
    </location>
</feature>
<keyword evidence="3 4" id="KW-0418">Kinase</keyword>
<dbReference type="Proteomes" id="UP000680866">
    <property type="component" value="Chromosome"/>
</dbReference>
<sequence>MSARVAVAGQIARDLVLLVDEVPDANRSVDARLRREMLGGKGANQAVGLAQLGAEPVLLAVTGDDSIADELIAQAARDGIDVSAVTRRPDTVTGLIVELLDGRGHWRYVEHLPAAVLLTEADVRAHADVLTGADAVLVQLQQPPAAMLAAARLGHDAGRLVVLDGAPTDDGHRAALLAAADVLRADDHETELLTGVEPDDPDRVRAAAGELLAAGPGLLVLGVRRAGNLAVWQDPRWGEGHLLVPLTGADVVDTTGAGDALTAALTVALLRGDPPPDAVRHAVAAAGATVRHPGGRPDLDRRALAA</sequence>
<dbReference type="InterPro" id="IPR002173">
    <property type="entry name" value="Carboh/pur_kinase_PfkB_CS"/>
</dbReference>
<dbReference type="GO" id="GO:0005829">
    <property type="term" value="C:cytosol"/>
    <property type="evidence" value="ECO:0007669"/>
    <property type="project" value="TreeGrafter"/>
</dbReference>
<evidence type="ECO:0000256" key="2">
    <source>
        <dbReference type="ARBA" id="ARBA00022679"/>
    </source>
</evidence>
<dbReference type="KEGG" id="pry:Prubr_71030"/>
<comment type="similarity">
    <text evidence="1 4">Belongs to the carbohydrate kinase PfkB family.</text>
</comment>
<dbReference type="RefSeq" id="WP_212819773.1">
    <property type="nucleotide sequence ID" value="NZ_AP023359.1"/>
</dbReference>
<dbReference type="GO" id="GO:0016301">
    <property type="term" value="F:kinase activity"/>
    <property type="evidence" value="ECO:0007669"/>
    <property type="project" value="UniProtKB-KW"/>
</dbReference>
<dbReference type="PANTHER" id="PTHR10584:SF166">
    <property type="entry name" value="RIBOKINASE"/>
    <property type="match status" value="1"/>
</dbReference>
<evidence type="ECO:0000313" key="7">
    <source>
        <dbReference type="Proteomes" id="UP000680866"/>
    </source>
</evidence>
<dbReference type="PROSITE" id="PS00583">
    <property type="entry name" value="PFKB_KINASES_1"/>
    <property type="match status" value="1"/>
</dbReference>
<keyword evidence="7" id="KW-1185">Reference proteome</keyword>
<evidence type="ECO:0000256" key="3">
    <source>
        <dbReference type="ARBA" id="ARBA00022777"/>
    </source>
</evidence>
<dbReference type="PROSITE" id="PS00584">
    <property type="entry name" value="PFKB_KINASES_2"/>
    <property type="match status" value="1"/>
</dbReference>
<gene>
    <name evidence="6" type="primary">rbsK</name>
    <name evidence="6" type="ORF">Prubr_71030</name>
</gene>
<protein>
    <submittedName>
        <fullName evidence="6">Ribokinase</fullName>
    </submittedName>
</protein>